<feature type="region of interest" description="Disordered" evidence="2">
    <location>
        <begin position="259"/>
        <end position="284"/>
    </location>
</feature>
<sequence>MESNGMSSVMFSGFSPNMLSLEMPQNQQNPPSSVPFRHPHPYAAAGNPTTADQQTQQPTKLLYPYAAAPASSSKPKQLSPISGGDDDDRGSGSGSGCHPEDSAGTDGKRKFSQWHRMKWTDKMVRLLIMAVFYIGDEAGLGDQIDAKKKSGGGGGGGGGGMLQKKGKWKSVSRAMVEKGFSVSPQQCEDKFNDLNKRYKRVNDILGKGIACSVVENQGLLETMDHLTPKLKDEVKKLLNSKHLFFREMCAYHNSCGHLGGHDQPQSQQQTQTQPQPHQNQNPIQHRPEQQNCFHAVESGKMARIAESEADGESDMAEDSESEMEDSEEDEIETRKKRRKGGGVSAAVKRMREEAARVLEDAGKSAWEKKEWMKRKSLELEERKVGYEWEAVEMEKQKVKWMRYRSKKEREMEKAMLENQRRRLETERMVLILRRREIELTELQSSGKRVDPRSATGCCD</sequence>
<proteinExistence type="predicted"/>
<organism evidence="5">
    <name type="scientific">Noccaea caerulescens</name>
    <name type="common">Alpine penny-cress</name>
    <name type="synonym">Thlaspi caerulescens</name>
    <dbReference type="NCBI Taxonomy" id="107243"/>
    <lineage>
        <taxon>Eukaryota</taxon>
        <taxon>Viridiplantae</taxon>
        <taxon>Streptophyta</taxon>
        <taxon>Embryophyta</taxon>
        <taxon>Tracheophyta</taxon>
        <taxon>Spermatophyta</taxon>
        <taxon>Magnoliopsida</taxon>
        <taxon>eudicotyledons</taxon>
        <taxon>Gunneridae</taxon>
        <taxon>Pentapetalae</taxon>
        <taxon>rosids</taxon>
        <taxon>malvids</taxon>
        <taxon>Brassicales</taxon>
        <taxon>Brassicaceae</taxon>
        <taxon>Coluteocarpeae</taxon>
        <taxon>Noccaea</taxon>
    </lineage>
</organism>
<name>A0A1J3GU77_NOCCA</name>
<feature type="compositionally biased region" description="Basic and acidic residues" evidence="2">
    <location>
        <begin position="98"/>
        <end position="109"/>
    </location>
</feature>
<dbReference type="Gene3D" id="1.10.10.60">
    <property type="entry name" value="Homeodomain-like"/>
    <property type="match status" value="1"/>
</dbReference>
<accession>A0A1J3GU77</accession>
<evidence type="ECO:0000256" key="2">
    <source>
        <dbReference type="SAM" id="MobiDB-lite"/>
    </source>
</evidence>
<dbReference type="PANTHER" id="PTHR46327">
    <property type="entry name" value="F16F4.11 PROTEIN-RELATED"/>
    <property type="match status" value="1"/>
</dbReference>
<dbReference type="Pfam" id="PF13837">
    <property type="entry name" value="Myb_DNA-bind_4"/>
    <property type="match status" value="1"/>
</dbReference>
<evidence type="ECO:0000313" key="5">
    <source>
        <dbReference type="EMBL" id="JAU59699.1"/>
    </source>
</evidence>
<dbReference type="EMBL" id="GEVK01003889">
    <property type="protein sequence ID" value="JAU48943.1"/>
    <property type="molecule type" value="Transcribed_RNA"/>
</dbReference>
<feature type="region of interest" description="Disordered" evidence="2">
    <location>
        <begin position="305"/>
        <end position="345"/>
    </location>
</feature>
<dbReference type="AlphaFoldDB" id="A0A1J3GU77"/>
<protein>
    <recommendedName>
        <fullName evidence="3">Myb/SANT-like DNA-binding domain-containing protein</fullName>
    </recommendedName>
</protein>
<dbReference type="EMBL" id="GEVL01017642">
    <property type="protein sequence ID" value="JAU59699.1"/>
    <property type="molecule type" value="Transcribed_RNA"/>
</dbReference>
<keyword evidence="1" id="KW-0175">Coiled coil</keyword>
<gene>
    <name evidence="4" type="ORF">LC_TR2453_c0_g1_i1_g.7792</name>
    <name evidence="5" type="ORF">LE_TR10500_c0_g1_i1_g.35183</name>
</gene>
<evidence type="ECO:0000256" key="1">
    <source>
        <dbReference type="SAM" id="Coils"/>
    </source>
</evidence>
<feature type="region of interest" description="Disordered" evidence="2">
    <location>
        <begin position="13"/>
        <end position="111"/>
    </location>
</feature>
<reference evidence="5" key="1">
    <citation type="submission" date="2016-07" db="EMBL/GenBank/DDBJ databases">
        <title>De novo transcriptome assembly of four accessions of the metal hyperaccumulator plant Noccaea caerulescens.</title>
        <authorList>
            <person name="Blande D."/>
            <person name="Halimaa P."/>
            <person name="Tervahauta A.I."/>
            <person name="Aarts M.G."/>
            <person name="Karenlampi S.O."/>
        </authorList>
    </citation>
    <scope>NUCLEOTIDE SEQUENCE</scope>
</reference>
<evidence type="ECO:0000259" key="3">
    <source>
        <dbReference type="Pfam" id="PF13837"/>
    </source>
</evidence>
<feature type="compositionally biased region" description="Low complexity" evidence="2">
    <location>
        <begin position="263"/>
        <end position="284"/>
    </location>
</feature>
<dbReference type="InterPro" id="IPR044822">
    <property type="entry name" value="Myb_DNA-bind_4"/>
</dbReference>
<feature type="domain" description="Myb/SANT-like DNA-binding" evidence="3">
    <location>
        <begin position="116"/>
        <end position="211"/>
    </location>
</feature>
<feature type="compositionally biased region" description="Low complexity" evidence="2">
    <location>
        <begin position="48"/>
        <end position="83"/>
    </location>
</feature>
<feature type="coiled-coil region" evidence="1">
    <location>
        <begin position="406"/>
        <end position="433"/>
    </location>
</feature>
<dbReference type="PANTHER" id="PTHR46327:SF2">
    <property type="entry name" value="SEQUENCE-SPECIFIC DNA BINDING TRANSCRIPTION FACTOR"/>
    <property type="match status" value="1"/>
</dbReference>
<feature type="compositionally biased region" description="Acidic residues" evidence="2">
    <location>
        <begin position="307"/>
        <end position="331"/>
    </location>
</feature>
<evidence type="ECO:0000313" key="4">
    <source>
        <dbReference type="EMBL" id="JAU48943.1"/>
    </source>
</evidence>